<sequence>MIQTFSDHLRDAARVYYERDAKQRTAWDVLAAKKWGDICMNWAALLEGKSIQDGCAYLISLRDGGKERADNEAWAMIVGANIYREITILVDPFVKDRRGWIAQDLSKNDLAFVDHHGDGRPTQHGEAPEAYTRYIGTNQPVAHLRKGRENGRGLFGWDHDEDPAAWAARKAAWFARYAEDLPVVDNRDRHTPGEAYAYFHVIGRAGDFAKGT</sequence>
<dbReference type="EMBL" id="KY555146">
    <property type="protein sequence ID" value="ARB15120.1"/>
    <property type="molecule type" value="Genomic_DNA"/>
</dbReference>
<reference evidence="2" key="1">
    <citation type="journal article" date="2017" name="Curr. Microbiol.">
        <title>Genomic Diversity of Type B3 Bacteriophages of Caulobacter crescentus.</title>
        <authorList>
            <person name="Ash K.T."/>
            <person name="Drake K.M."/>
            <person name="Gibbs W.S."/>
            <person name="Ely B."/>
        </authorList>
    </citation>
    <scope>NUCLEOTIDE SEQUENCE [LARGE SCALE GENOMIC DNA]</scope>
</reference>
<dbReference type="Proteomes" id="UP000222485">
    <property type="component" value="Genome"/>
</dbReference>
<proteinExistence type="predicted"/>
<accession>A0A1V0EDY2</accession>
<evidence type="ECO:0000313" key="2">
    <source>
        <dbReference type="Proteomes" id="UP000222485"/>
    </source>
</evidence>
<name>A0A1V0EDY2_9CAUD</name>
<protein>
    <submittedName>
        <fullName evidence="1">Uncharacterized protein</fullName>
    </submittedName>
</protein>
<evidence type="ECO:0000313" key="1">
    <source>
        <dbReference type="EMBL" id="ARB15120.1"/>
    </source>
</evidence>
<gene>
    <name evidence="1" type="ORF">Ccr32_gp202</name>
</gene>
<organism evidence="1 2">
    <name type="scientific">Caulobacter phage Ccr32</name>
    <dbReference type="NCBI Taxonomy" id="1959738"/>
    <lineage>
        <taxon>Viruses</taxon>
        <taxon>Duplodnaviria</taxon>
        <taxon>Heunggongvirae</taxon>
        <taxon>Uroviricota</taxon>
        <taxon>Caudoviricetes</taxon>
        <taxon>Jeanschmidtviridae</taxon>
        <taxon>Shapirovirus</taxon>
        <taxon>Shapirovirus cbk</taxon>
    </lineage>
</organism>